<evidence type="ECO:0000313" key="3">
    <source>
        <dbReference type="EMBL" id="CAB9531537.1"/>
    </source>
</evidence>
<dbReference type="Proteomes" id="UP001153069">
    <property type="component" value="Unassembled WGS sequence"/>
</dbReference>
<dbReference type="SUPFAM" id="SSF48403">
    <property type="entry name" value="Ankyrin repeat"/>
    <property type="match status" value="1"/>
</dbReference>
<evidence type="ECO:0000256" key="1">
    <source>
        <dbReference type="ARBA" id="ARBA00022737"/>
    </source>
</evidence>
<protein>
    <submittedName>
        <fullName evidence="3">Ankyrin repeat protein</fullName>
    </submittedName>
</protein>
<dbReference type="OrthoDB" id="35902at2759"/>
<keyword evidence="2" id="KW-0040">ANK repeat</keyword>
<dbReference type="InterPro" id="IPR036770">
    <property type="entry name" value="Ankyrin_rpt-contain_sf"/>
</dbReference>
<dbReference type="PANTHER" id="PTHR24153:SF8">
    <property type="entry name" value="FORKED, ISOFORM F"/>
    <property type="match status" value="1"/>
</dbReference>
<dbReference type="PANTHER" id="PTHR24153">
    <property type="entry name" value="ESPIN"/>
    <property type="match status" value="1"/>
</dbReference>
<dbReference type="GO" id="GO:0051017">
    <property type="term" value="P:actin filament bundle assembly"/>
    <property type="evidence" value="ECO:0007669"/>
    <property type="project" value="TreeGrafter"/>
</dbReference>
<comment type="caution">
    <text evidence="3">The sequence shown here is derived from an EMBL/GenBank/DDBJ whole genome shotgun (WGS) entry which is preliminary data.</text>
</comment>
<dbReference type="Gene3D" id="1.25.40.20">
    <property type="entry name" value="Ankyrin repeat-containing domain"/>
    <property type="match status" value="1"/>
</dbReference>
<keyword evidence="1" id="KW-0677">Repeat</keyword>
<name>A0A9N8HZI9_9STRA</name>
<dbReference type="EMBL" id="CAICTM010003646">
    <property type="protein sequence ID" value="CAB9531537.1"/>
    <property type="molecule type" value="Genomic_DNA"/>
</dbReference>
<proteinExistence type="predicted"/>
<dbReference type="AlphaFoldDB" id="A0A9N8HZI9"/>
<keyword evidence="4" id="KW-1185">Reference proteome</keyword>
<sequence length="254" mass="28320">MGERNGGTAAARLQLVLEEEELPPCLERIREILGDDRSATKKVLPCGRSPLHVACDNPFIEKQVFDFLISEWPESVRLEHFDEDDPDIDLPIHVACYSGCSTAIIRALAEQYPESLKKPTTESSFTPLHLAALCTKRSLETIQFLAQQCPESVRARDRDGDLPLHDALRALRFGSEEPAPTTTELVKLEEPASTTADIVELLVDSFPESLMMRGDMERLPIHVACDRGAPLEVLKLVALGSRLRSLERPNTRIK</sequence>
<accession>A0A9N8HZI9</accession>
<evidence type="ECO:0000256" key="2">
    <source>
        <dbReference type="ARBA" id="ARBA00023043"/>
    </source>
</evidence>
<reference evidence="3" key="1">
    <citation type="submission" date="2020-06" db="EMBL/GenBank/DDBJ databases">
        <authorList>
            <consortium name="Plant Systems Biology data submission"/>
        </authorList>
    </citation>
    <scope>NUCLEOTIDE SEQUENCE</scope>
    <source>
        <strain evidence="3">D6</strain>
    </source>
</reference>
<dbReference type="GO" id="GO:0005737">
    <property type="term" value="C:cytoplasm"/>
    <property type="evidence" value="ECO:0007669"/>
    <property type="project" value="TreeGrafter"/>
</dbReference>
<dbReference type="GO" id="GO:0051015">
    <property type="term" value="F:actin filament binding"/>
    <property type="evidence" value="ECO:0007669"/>
    <property type="project" value="TreeGrafter"/>
</dbReference>
<gene>
    <name evidence="3" type="ORF">SEMRO_3648_G349980.1</name>
</gene>
<dbReference type="InterPro" id="IPR052420">
    <property type="entry name" value="Espin/Espin-like"/>
</dbReference>
<evidence type="ECO:0000313" key="4">
    <source>
        <dbReference type="Proteomes" id="UP001153069"/>
    </source>
</evidence>
<organism evidence="3 4">
    <name type="scientific">Seminavis robusta</name>
    <dbReference type="NCBI Taxonomy" id="568900"/>
    <lineage>
        <taxon>Eukaryota</taxon>
        <taxon>Sar</taxon>
        <taxon>Stramenopiles</taxon>
        <taxon>Ochrophyta</taxon>
        <taxon>Bacillariophyta</taxon>
        <taxon>Bacillariophyceae</taxon>
        <taxon>Bacillariophycidae</taxon>
        <taxon>Naviculales</taxon>
        <taxon>Naviculaceae</taxon>
        <taxon>Seminavis</taxon>
    </lineage>
</organism>